<keyword evidence="2" id="KW-1185">Reference proteome</keyword>
<dbReference type="EMBL" id="CM042023">
    <property type="protein sequence ID" value="KAI3813774.1"/>
    <property type="molecule type" value="Genomic_DNA"/>
</dbReference>
<protein>
    <submittedName>
        <fullName evidence="1">Uncharacterized protein</fullName>
    </submittedName>
</protein>
<dbReference type="Proteomes" id="UP001056120">
    <property type="component" value="Linkage Group LG06"/>
</dbReference>
<accession>A0ACB9IZS6</accession>
<gene>
    <name evidence="1" type="ORF">L1987_18508</name>
</gene>
<reference evidence="2" key="1">
    <citation type="journal article" date="2022" name="Mol. Ecol. Resour.">
        <title>The genomes of chicory, endive, great burdock and yacon provide insights into Asteraceae palaeo-polyploidization history and plant inulin production.</title>
        <authorList>
            <person name="Fan W."/>
            <person name="Wang S."/>
            <person name="Wang H."/>
            <person name="Wang A."/>
            <person name="Jiang F."/>
            <person name="Liu H."/>
            <person name="Zhao H."/>
            <person name="Xu D."/>
            <person name="Zhang Y."/>
        </authorList>
    </citation>
    <scope>NUCLEOTIDE SEQUENCE [LARGE SCALE GENOMIC DNA]</scope>
    <source>
        <strain evidence="2">cv. Yunnan</strain>
    </source>
</reference>
<proteinExistence type="predicted"/>
<comment type="caution">
    <text evidence="1">The sequence shown here is derived from an EMBL/GenBank/DDBJ whole genome shotgun (WGS) entry which is preliminary data.</text>
</comment>
<name>A0ACB9IZS6_9ASTR</name>
<reference evidence="1 2" key="2">
    <citation type="journal article" date="2022" name="Mol. Ecol. Resour.">
        <title>The genomes of chicory, endive, great burdock and yacon provide insights into Asteraceae paleo-polyploidization history and plant inulin production.</title>
        <authorList>
            <person name="Fan W."/>
            <person name="Wang S."/>
            <person name="Wang H."/>
            <person name="Wang A."/>
            <person name="Jiang F."/>
            <person name="Liu H."/>
            <person name="Zhao H."/>
            <person name="Xu D."/>
            <person name="Zhang Y."/>
        </authorList>
    </citation>
    <scope>NUCLEOTIDE SEQUENCE [LARGE SCALE GENOMIC DNA]</scope>
    <source>
        <strain evidence="2">cv. Yunnan</strain>
        <tissue evidence="1">Leaves</tissue>
    </source>
</reference>
<sequence length="136" mass="15621">MGPCLTKHAPVRHQARPRAQYMFNTFATENKTVTLWSQHGVVPHEARAVPHCSDSINRASWLIFGERPLGEISLIQPVGNQAWETIWRLRKVYSIIKFHLEDHYTTPLGNFGYIFDPIMTCMYSICDVVVCKLTMS</sequence>
<organism evidence="1 2">
    <name type="scientific">Smallanthus sonchifolius</name>
    <dbReference type="NCBI Taxonomy" id="185202"/>
    <lineage>
        <taxon>Eukaryota</taxon>
        <taxon>Viridiplantae</taxon>
        <taxon>Streptophyta</taxon>
        <taxon>Embryophyta</taxon>
        <taxon>Tracheophyta</taxon>
        <taxon>Spermatophyta</taxon>
        <taxon>Magnoliopsida</taxon>
        <taxon>eudicotyledons</taxon>
        <taxon>Gunneridae</taxon>
        <taxon>Pentapetalae</taxon>
        <taxon>asterids</taxon>
        <taxon>campanulids</taxon>
        <taxon>Asterales</taxon>
        <taxon>Asteraceae</taxon>
        <taxon>Asteroideae</taxon>
        <taxon>Heliantheae alliance</taxon>
        <taxon>Millerieae</taxon>
        <taxon>Smallanthus</taxon>
    </lineage>
</organism>
<evidence type="ECO:0000313" key="1">
    <source>
        <dbReference type="EMBL" id="KAI3813774.1"/>
    </source>
</evidence>
<evidence type="ECO:0000313" key="2">
    <source>
        <dbReference type="Proteomes" id="UP001056120"/>
    </source>
</evidence>